<dbReference type="GO" id="GO:0008831">
    <property type="term" value="F:dTDP-4-dehydrorhamnose reductase activity"/>
    <property type="evidence" value="ECO:0007669"/>
    <property type="project" value="UniProtKB-EC"/>
</dbReference>
<sequence length="279" mass="29426">MILVFGKSGQLAQELQHQADVLALGRSEADLLRPGRAQAAIARHAPSVVINAAAYTGVDQAEEDAVAAHQINAAAPEEMARACAGLGIPFLHVSTDYVFDGSGQAPWREDDPVAPLGVYGRTKLAGEEAVRAAGGNYVILRTSWVFSSHGANFVKTMLRLSDTRDALGVVSDQIGGPTPAADIAATLLKMAQQMQAGAVGGTYHYGGQPAVSWAGFARAIFAQAGRNVMVTDIPSRDYPTPAQRPLNSRLDCAKLTADFGIKPPKWEAGLALVLKELKI</sequence>
<dbReference type="SUPFAM" id="SSF51735">
    <property type="entry name" value="NAD(P)-binding Rossmann-fold domains"/>
    <property type="match status" value="1"/>
</dbReference>
<protein>
    <recommendedName>
        <fullName evidence="4 6">dTDP-4-dehydrorhamnose reductase</fullName>
        <ecNumber evidence="3 6">1.1.1.133</ecNumber>
    </recommendedName>
</protein>
<dbReference type="AlphaFoldDB" id="A0A238L7Q1"/>
<dbReference type="GO" id="GO:0019305">
    <property type="term" value="P:dTDP-rhamnose biosynthetic process"/>
    <property type="evidence" value="ECO:0007669"/>
    <property type="project" value="UniProtKB-UniPathway"/>
</dbReference>
<dbReference type="PANTHER" id="PTHR10491">
    <property type="entry name" value="DTDP-4-DEHYDRORHAMNOSE REDUCTASE"/>
    <property type="match status" value="1"/>
</dbReference>
<comment type="similarity">
    <text evidence="2 6">Belongs to the dTDP-4-dehydrorhamnose reductase family.</text>
</comment>
<evidence type="ECO:0000256" key="5">
    <source>
        <dbReference type="ARBA" id="ARBA00048200"/>
    </source>
</evidence>
<evidence type="ECO:0000256" key="4">
    <source>
        <dbReference type="ARBA" id="ARBA00017099"/>
    </source>
</evidence>
<evidence type="ECO:0000313" key="9">
    <source>
        <dbReference type="Proteomes" id="UP000220836"/>
    </source>
</evidence>
<evidence type="ECO:0000256" key="3">
    <source>
        <dbReference type="ARBA" id="ARBA00012929"/>
    </source>
</evidence>
<proteinExistence type="inferred from homology"/>
<dbReference type="UniPathway" id="UPA00124"/>
<gene>
    <name evidence="8" type="primary">rmlD</name>
    <name evidence="8" type="ORF">PEV8663_04593</name>
</gene>
<comment type="cofactor">
    <cofactor evidence="6">
        <name>Mg(2+)</name>
        <dbReference type="ChEBI" id="CHEBI:18420"/>
    </cofactor>
    <text evidence="6">Binds 1 Mg(2+) ion per monomer.</text>
</comment>
<dbReference type="InterPro" id="IPR005913">
    <property type="entry name" value="dTDP_dehydrorham_reduct"/>
</dbReference>
<keyword evidence="6 8" id="KW-0560">Oxidoreductase</keyword>
<evidence type="ECO:0000259" key="7">
    <source>
        <dbReference type="Pfam" id="PF04321"/>
    </source>
</evidence>
<accession>A0A238L7Q1</accession>
<dbReference type="CDD" id="cd05254">
    <property type="entry name" value="dTDP_HR_like_SDR_e"/>
    <property type="match status" value="1"/>
</dbReference>
<feature type="domain" description="RmlD-like substrate binding" evidence="7">
    <location>
        <begin position="2"/>
        <end position="278"/>
    </location>
</feature>
<comment type="catalytic activity">
    <reaction evidence="5 6">
        <text>dTDP-beta-L-rhamnose + NADP(+) = dTDP-4-dehydro-beta-L-rhamnose + NADPH + H(+)</text>
        <dbReference type="Rhea" id="RHEA:21796"/>
        <dbReference type="ChEBI" id="CHEBI:15378"/>
        <dbReference type="ChEBI" id="CHEBI:57510"/>
        <dbReference type="ChEBI" id="CHEBI:57783"/>
        <dbReference type="ChEBI" id="CHEBI:58349"/>
        <dbReference type="ChEBI" id="CHEBI:62830"/>
        <dbReference type="EC" id="1.1.1.133"/>
    </reaction>
</comment>
<dbReference type="Gene3D" id="3.40.50.720">
    <property type="entry name" value="NAD(P)-binding Rossmann-like Domain"/>
    <property type="match status" value="1"/>
</dbReference>
<name>A0A238L7Q1_9RHOB</name>
<organism evidence="8 9">
    <name type="scientific">Pelagimonas varians</name>
    <dbReference type="NCBI Taxonomy" id="696760"/>
    <lineage>
        <taxon>Bacteria</taxon>
        <taxon>Pseudomonadati</taxon>
        <taxon>Pseudomonadota</taxon>
        <taxon>Alphaproteobacteria</taxon>
        <taxon>Rhodobacterales</taxon>
        <taxon>Roseobacteraceae</taxon>
        <taxon>Pelagimonas</taxon>
    </lineage>
</organism>
<dbReference type="EC" id="1.1.1.133" evidence="3 6"/>
<dbReference type="NCBIfam" id="TIGR01214">
    <property type="entry name" value="rmlD"/>
    <property type="match status" value="1"/>
</dbReference>
<dbReference type="Proteomes" id="UP000220836">
    <property type="component" value="Unassembled WGS sequence"/>
</dbReference>
<keyword evidence="9" id="KW-1185">Reference proteome</keyword>
<evidence type="ECO:0000256" key="1">
    <source>
        <dbReference type="ARBA" id="ARBA00004781"/>
    </source>
</evidence>
<dbReference type="InterPro" id="IPR036291">
    <property type="entry name" value="NAD(P)-bd_dom_sf"/>
</dbReference>
<evidence type="ECO:0000256" key="2">
    <source>
        <dbReference type="ARBA" id="ARBA00010944"/>
    </source>
</evidence>
<reference evidence="8 9" key="1">
    <citation type="submission" date="2017-05" db="EMBL/GenBank/DDBJ databases">
        <authorList>
            <person name="Song R."/>
            <person name="Chenine A.L."/>
            <person name="Ruprecht R.M."/>
        </authorList>
    </citation>
    <scope>NUCLEOTIDE SEQUENCE [LARGE SCALE GENOMIC DNA]</scope>
    <source>
        <strain evidence="8 9">CECT 8663</strain>
    </source>
</reference>
<comment type="function">
    <text evidence="6">Catalyzes the reduction of dTDP-6-deoxy-L-lyxo-4-hexulose to yield dTDP-L-rhamnose.</text>
</comment>
<keyword evidence="6" id="KW-0521">NADP</keyword>
<comment type="pathway">
    <text evidence="1 6">Carbohydrate biosynthesis; dTDP-L-rhamnose biosynthesis.</text>
</comment>
<dbReference type="Gene3D" id="3.90.25.10">
    <property type="entry name" value="UDP-galactose 4-epimerase, domain 1"/>
    <property type="match status" value="1"/>
</dbReference>
<evidence type="ECO:0000256" key="6">
    <source>
        <dbReference type="RuleBase" id="RU364082"/>
    </source>
</evidence>
<dbReference type="PANTHER" id="PTHR10491:SF4">
    <property type="entry name" value="METHIONINE ADENOSYLTRANSFERASE 2 SUBUNIT BETA"/>
    <property type="match status" value="1"/>
</dbReference>
<evidence type="ECO:0000313" key="8">
    <source>
        <dbReference type="EMBL" id="SMX50336.1"/>
    </source>
</evidence>
<dbReference type="Pfam" id="PF04321">
    <property type="entry name" value="RmlD_sub_bind"/>
    <property type="match status" value="1"/>
</dbReference>
<dbReference type="EMBL" id="FXYH01000030">
    <property type="protein sequence ID" value="SMX50336.1"/>
    <property type="molecule type" value="Genomic_DNA"/>
</dbReference>
<dbReference type="InterPro" id="IPR029903">
    <property type="entry name" value="RmlD-like-bd"/>
</dbReference>